<evidence type="ECO:0000259" key="13">
    <source>
        <dbReference type="Pfam" id="PF07715"/>
    </source>
</evidence>
<keyword evidence="2 8" id="KW-0813">Transport</keyword>
<dbReference type="InterPro" id="IPR039426">
    <property type="entry name" value="TonB-dep_rcpt-like"/>
</dbReference>
<dbReference type="SUPFAM" id="SSF56935">
    <property type="entry name" value="Porins"/>
    <property type="match status" value="1"/>
</dbReference>
<reference evidence="14 15" key="1">
    <citation type="submission" date="2024-05" db="EMBL/GenBank/DDBJ databases">
        <title>Sphingomonas sp. HF-S3 16S ribosomal RNA gene Genome sequencing and assembly.</title>
        <authorList>
            <person name="Lee H."/>
        </authorList>
    </citation>
    <scope>NUCLEOTIDE SEQUENCE [LARGE SCALE GENOMIC DNA]</scope>
    <source>
        <strain evidence="14 15">HF-S3</strain>
    </source>
</reference>
<feature type="domain" description="TonB-dependent receptor-like beta-barrel" evidence="12">
    <location>
        <begin position="422"/>
        <end position="960"/>
    </location>
</feature>
<keyword evidence="3 8" id="KW-1134">Transmembrane beta strand</keyword>
<comment type="similarity">
    <text evidence="8 9">Belongs to the TonB-dependent receptor family.</text>
</comment>
<comment type="caution">
    <text evidence="14">The sequence shown here is derived from an EMBL/GenBank/DDBJ whole genome shotgun (WGS) entry which is preliminary data.</text>
</comment>
<keyword evidence="7 8" id="KW-0998">Cell outer membrane</keyword>
<accession>A0ABV0B663</accession>
<evidence type="ECO:0000256" key="9">
    <source>
        <dbReference type="RuleBase" id="RU003357"/>
    </source>
</evidence>
<evidence type="ECO:0000256" key="11">
    <source>
        <dbReference type="SAM" id="SignalP"/>
    </source>
</evidence>
<feature type="signal peptide" evidence="11">
    <location>
        <begin position="1"/>
        <end position="21"/>
    </location>
</feature>
<dbReference type="InterPro" id="IPR036942">
    <property type="entry name" value="Beta-barrel_TonB_sf"/>
</dbReference>
<sequence>MIRLFSSYACYLLATSAITVAMVPSAAAQDAPGQGAPAPAGSTVTAAPDVPQDGSSQEVIDGANDIIVTGSRIERSGFVAPTPTVVVSAETFRDRATVNVADVLNELPSFRRTQAPESGGIGNVGGNNVDLRGLTPTRTLVLVDRMRLPAVNLPGSTVAGATDLNLIPSALIARADVVTGGASAAYGSDAIAGVVNLQLNTTLTGVRATAQGGMTQYGDAGDVFLALAGGTPFAGGRGHVVVAGEFSQNDGTGLFNDERDWGRRNVSTVALSGSRPAGLPANLVTDDVIFGTLTTGGLIAPNVASNPAALRNLQFVVGPNGTVTTAPFDAGLYQGQIGTNMVGGTNVNPYQVLRGQSRRYNFLGHVKYDISDGVEIWAQGLYSNVRTQNISAQIRAATGGTTSFLNIGRNNPYLQAALTPEQLALVPAGGLTIGYLGNDFGPPVITTTSQTYSFSGGLKGELADRWKWDVSVQYGRNRSRQVQSNVALTANFQNAINAVTLNGQIVCANATARAAGCQPINILGRASYTPEAYNYAFGTTDAVATTTLFEAAANLNGEPFSLWAGPVSVGVGVEYRRETFETVVDERSQAGLFMARTPRNFAKAGQSVKEAYFETIVPLMASDSFAGSLEFNGAFRYTDYSVSGSVNTWKGGLTWKPIPDVMFRGTLSRDIRAPSLPELFTASVNTVPRPIVADPRPAFASSPAYAYDAVTGGNVGLTPEIGRTTAFGVVLNPRFLSRLQASVDFYRIRISDAIGATGAGTIISNCIGTGVADPSSPFCSLITFANNDRTNGAILSVVSNNANFAEFKTRGIDLGLSYVQPLDEIFSGANGRLTFNVLATHVQEYKSTFDVSLLFPDGVNRAGQTGALFGGSAGLPSWLVNSTIAYRGSRFETSVQYRWISRSHQNNAQIGPDDPDYSPTLVNSISNNVIPAIGYVNLSASYNLGTPQKRNEVYFTINNLLNQDPPLPAINNNAYYDLLGRSFRVGVRLAF</sequence>
<evidence type="ECO:0000256" key="3">
    <source>
        <dbReference type="ARBA" id="ARBA00022452"/>
    </source>
</evidence>
<keyword evidence="4 8" id="KW-0812">Transmembrane</keyword>
<keyword evidence="11" id="KW-0732">Signal</keyword>
<name>A0ABV0B663_9SPHN</name>
<dbReference type="Gene3D" id="2.170.130.10">
    <property type="entry name" value="TonB-dependent receptor, plug domain"/>
    <property type="match status" value="1"/>
</dbReference>
<feature type="chain" id="PRO_5046238526" evidence="11">
    <location>
        <begin position="22"/>
        <end position="991"/>
    </location>
</feature>
<evidence type="ECO:0000313" key="15">
    <source>
        <dbReference type="Proteomes" id="UP001427805"/>
    </source>
</evidence>
<dbReference type="Pfam" id="PF00593">
    <property type="entry name" value="TonB_dep_Rec_b-barrel"/>
    <property type="match status" value="1"/>
</dbReference>
<organism evidence="14 15">
    <name type="scientific">Sphingomonas rustica</name>
    <dbReference type="NCBI Taxonomy" id="3103142"/>
    <lineage>
        <taxon>Bacteria</taxon>
        <taxon>Pseudomonadati</taxon>
        <taxon>Pseudomonadota</taxon>
        <taxon>Alphaproteobacteria</taxon>
        <taxon>Sphingomonadales</taxon>
        <taxon>Sphingomonadaceae</taxon>
        <taxon>Sphingomonas</taxon>
    </lineage>
</organism>
<dbReference type="PROSITE" id="PS52016">
    <property type="entry name" value="TONB_DEPENDENT_REC_3"/>
    <property type="match status" value="1"/>
</dbReference>
<protein>
    <submittedName>
        <fullName evidence="14">TonB-dependent receptor</fullName>
    </submittedName>
</protein>
<evidence type="ECO:0000256" key="7">
    <source>
        <dbReference type="ARBA" id="ARBA00023237"/>
    </source>
</evidence>
<keyword evidence="5 9" id="KW-0798">TonB box</keyword>
<dbReference type="EMBL" id="JBDIZK010000003">
    <property type="protein sequence ID" value="MEN3747038.1"/>
    <property type="molecule type" value="Genomic_DNA"/>
</dbReference>
<keyword evidence="14" id="KW-0675">Receptor</keyword>
<keyword evidence="6 8" id="KW-0472">Membrane</keyword>
<dbReference type="InterPro" id="IPR000531">
    <property type="entry name" value="Beta-barrel_TonB"/>
</dbReference>
<evidence type="ECO:0000256" key="4">
    <source>
        <dbReference type="ARBA" id="ARBA00022692"/>
    </source>
</evidence>
<dbReference type="PANTHER" id="PTHR47234">
    <property type="match status" value="1"/>
</dbReference>
<dbReference type="PANTHER" id="PTHR47234:SF3">
    <property type="entry name" value="SECRETIN_TONB SHORT N-TERMINAL DOMAIN-CONTAINING PROTEIN"/>
    <property type="match status" value="1"/>
</dbReference>
<evidence type="ECO:0000256" key="1">
    <source>
        <dbReference type="ARBA" id="ARBA00004571"/>
    </source>
</evidence>
<comment type="subcellular location">
    <subcellularLocation>
        <location evidence="1 8">Cell outer membrane</location>
        <topology evidence="1 8">Multi-pass membrane protein</topology>
    </subcellularLocation>
</comment>
<evidence type="ECO:0000256" key="2">
    <source>
        <dbReference type="ARBA" id="ARBA00022448"/>
    </source>
</evidence>
<evidence type="ECO:0000313" key="14">
    <source>
        <dbReference type="EMBL" id="MEN3747038.1"/>
    </source>
</evidence>
<feature type="compositionally biased region" description="Low complexity" evidence="10">
    <location>
        <begin position="29"/>
        <end position="41"/>
    </location>
</feature>
<dbReference type="Gene3D" id="2.40.170.20">
    <property type="entry name" value="TonB-dependent receptor, beta-barrel domain"/>
    <property type="match status" value="1"/>
</dbReference>
<evidence type="ECO:0000256" key="6">
    <source>
        <dbReference type="ARBA" id="ARBA00023136"/>
    </source>
</evidence>
<dbReference type="InterPro" id="IPR037066">
    <property type="entry name" value="Plug_dom_sf"/>
</dbReference>
<dbReference type="RefSeq" id="WP_346246025.1">
    <property type="nucleotide sequence ID" value="NZ_JBDIZK010000003.1"/>
</dbReference>
<gene>
    <name evidence="14" type="ORF">TPR58_07655</name>
</gene>
<dbReference type="Proteomes" id="UP001427805">
    <property type="component" value="Unassembled WGS sequence"/>
</dbReference>
<evidence type="ECO:0000256" key="5">
    <source>
        <dbReference type="ARBA" id="ARBA00023077"/>
    </source>
</evidence>
<feature type="domain" description="TonB-dependent receptor plug" evidence="13">
    <location>
        <begin position="81"/>
        <end position="194"/>
    </location>
</feature>
<feature type="region of interest" description="Disordered" evidence="10">
    <location>
        <begin position="29"/>
        <end position="58"/>
    </location>
</feature>
<evidence type="ECO:0000256" key="8">
    <source>
        <dbReference type="PROSITE-ProRule" id="PRU01360"/>
    </source>
</evidence>
<dbReference type="Pfam" id="PF07715">
    <property type="entry name" value="Plug"/>
    <property type="match status" value="1"/>
</dbReference>
<evidence type="ECO:0000256" key="10">
    <source>
        <dbReference type="SAM" id="MobiDB-lite"/>
    </source>
</evidence>
<dbReference type="InterPro" id="IPR012910">
    <property type="entry name" value="Plug_dom"/>
</dbReference>
<keyword evidence="15" id="KW-1185">Reference proteome</keyword>
<evidence type="ECO:0000259" key="12">
    <source>
        <dbReference type="Pfam" id="PF00593"/>
    </source>
</evidence>
<proteinExistence type="inferred from homology"/>